<feature type="transmembrane region" description="Helical" evidence="13">
    <location>
        <begin position="29"/>
        <end position="47"/>
    </location>
</feature>
<keyword evidence="10" id="KW-0238">DNA-binding</keyword>
<feature type="transmembrane region" description="Helical" evidence="13">
    <location>
        <begin position="160"/>
        <end position="185"/>
    </location>
</feature>
<evidence type="ECO:0000256" key="1">
    <source>
        <dbReference type="ARBA" id="ARBA00004651"/>
    </source>
</evidence>
<dbReference type="InterPro" id="IPR041027">
    <property type="entry name" value="FtsK_alpha"/>
</dbReference>
<keyword evidence="7" id="KW-0159">Chromosome partition</keyword>
<dbReference type="GO" id="GO:0005886">
    <property type="term" value="C:plasma membrane"/>
    <property type="evidence" value="ECO:0007669"/>
    <property type="project" value="UniProtKB-SubCell"/>
</dbReference>
<feature type="non-terminal residue" evidence="15">
    <location>
        <position position="578"/>
    </location>
</feature>
<keyword evidence="8" id="KW-0067">ATP-binding</keyword>
<dbReference type="Pfam" id="PF13491">
    <property type="entry name" value="FtsK_4TM"/>
    <property type="match status" value="1"/>
</dbReference>
<evidence type="ECO:0000256" key="5">
    <source>
        <dbReference type="ARBA" id="ARBA00022692"/>
    </source>
</evidence>
<keyword evidence="9 13" id="KW-1133">Transmembrane helix</keyword>
<evidence type="ECO:0000256" key="4">
    <source>
        <dbReference type="ARBA" id="ARBA00022618"/>
    </source>
</evidence>
<feature type="transmembrane region" description="Helical" evidence="13">
    <location>
        <begin position="120"/>
        <end position="140"/>
    </location>
</feature>
<feature type="transmembrane region" description="Helical" evidence="13">
    <location>
        <begin position="78"/>
        <end position="99"/>
    </location>
</feature>
<evidence type="ECO:0000256" key="2">
    <source>
        <dbReference type="ARBA" id="ARBA00006474"/>
    </source>
</evidence>
<comment type="similarity">
    <text evidence="2">Belongs to the FtsK/SpoIIIE/SftA family.</text>
</comment>
<dbReference type="EMBL" id="UOFG01000183">
    <property type="protein sequence ID" value="VAW62859.1"/>
    <property type="molecule type" value="Genomic_DNA"/>
</dbReference>
<reference evidence="15" key="1">
    <citation type="submission" date="2018-06" db="EMBL/GenBank/DDBJ databases">
        <authorList>
            <person name="Zhirakovskaya E."/>
        </authorList>
    </citation>
    <scope>NUCLEOTIDE SEQUENCE</scope>
</reference>
<sequence length="578" mass="63320">MPQARRKKEEKQPHSSGLTIHVSRGLREAAFFILLAVSLLLLTALITHDLQDPGWSYTGPATHIGNLAGVIGAWVSDVLYLLFGYLSFLFPVIIAYSGWLVLRGRKDGGEIDFSVLGIRWLGFFMTLSTGCALASLHFVISKDVLPLDGGGILGRWLGDNMATGMGVLGSTLLLLAVFLAGITLFTGLSWLGVMDSTGNVLLNSFEWLQSRIAKFKETREENREGSIARQSREIAIKEDIKKKEARKQPVRIEPVINKVEMSERHTRESQISLFDDDSTGNTELPPLRLLDEAIRSGKGLSSEALEALSRLVELKLKDFNIEVEVVAVHPGPVITRFEMQPAPGIKASKITALSKDLARSLSVVSVRVVEVIPGKTYVGLEIPNEHREIVMLGEILMSQAYDKASSALTVALGKDISGNPVVTDLSRMPHLLVAGTTGSGKSVGINTMLVSLLYKSSPEDVRLILIDPKMLELNVYDDIPHLLTPVVTDMSEAANALRWGVGEMEMRYKLMAALGVRNITGYNRKVSEAIEAGEPIKDPLFVYDELLGEDRQAADLKPLPFIVIVVDEFADLIMVVGK</sequence>
<dbReference type="SUPFAM" id="SSF52540">
    <property type="entry name" value="P-loop containing nucleoside triphosphate hydrolases"/>
    <property type="match status" value="1"/>
</dbReference>
<dbReference type="InterPro" id="IPR002543">
    <property type="entry name" value="FtsK_dom"/>
</dbReference>
<name>A0A3B0XLW7_9ZZZZ</name>
<keyword evidence="3" id="KW-1003">Cell membrane</keyword>
<dbReference type="Pfam" id="PF17854">
    <property type="entry name" value="FtsK_alpha"/>
    <property type="match status" value="1"/>
</dbReference>
<organism evidence="15">
    <name type="scientific">hydrothermal vent metagenome</name>
    <dbReference type="NCBI Taxonomy" id="652676"/>
    <lineage>
        <taxon>unclassified sequences</taxon>
        <taxon>metagenomes</taxon>
        <taxon>ecological metagenomes</taxon>
    </lineage>
</organism>
<accession>A0A3B0XLW7</accession>
<protein>
    <submittedName>
        <fullName evidence="15">DNA translocase FtsK</fullName>
    </submittedName>
</protein>
<dbReference type="GO" id="GO:0007059">
    <property type="term" value="P:chromosome segregation"/>
    <property type="evidence" value="ECO:0007669"/>
    <property type="project" value="UniProtKB-KW"/>
</dbReference>
<dbReference type="Gene3D" id="3.40.50.300">
    <property type="entry name" value="P-loop containing nucleotide triphosphate hydrolases"/>
    <property type="match status" value="1"/>
</dbReference>
<keyword evidence="12" id="KW-0131">Cell cycle</keyword>
<evidence type="ECO:0000256" key="8">
    <source>
        <dbReference type="ARBA" id="ARBA00022840"/>
    </source>
</evidence>
<keyword evidence="6" id="KW-0547">Nucleotide-binding</keyword>
<gene>
    <name evidence="15" type="ORF">MNBD_GAMMA11-1732</name>
</gene>
<dbReference type="PROSITE" id="PS50901">
    <property type="entry name" value="FTSK"/>
    <property type="match status" value="1"/>
</dbReference>
<keyword evidence="5 13" id="KW-0812">Transmembrane</keyword>
<dbReference type="InterPro" id="IPR025199">
    <property type="entry name" value="FtsK_4TM"/>
</dbReference>
<evidence type="ECO:0000256" key="10">
    <source>
        <dbReference type="ARBA" id="ARBA00023125"/>
    </source>
</evidence>
<dbReference type="GO" id="GO:0003677">
    <property type="term" value="F:DNA binding"/>
    <property type="evidence" value="ECO:0007669"/>
    <property type="project" value="UniProtKB-KW"/>
</dbReference>
<evidence type="ECO:0000256" key="6">
    <source>
        <dbReference type="ARBA" id="ARBA00022741"/>
    </source>
</evidence>
<keyword evidence="4" id="KW-0132">Cell division</keyword>
<feature type="domain" description="FtsK" evidence="14">
    <location>
        <begin position="418"/>
        <end position="578"/>
    </location>
</feature>
<dbReference type="InterPro" id="IPR050206">
    <property type="entry name" value="FtsK/SpoIIIE/SftA"/>
</dbReference>
<evidence type="ECO:0000256" key="13">
    <source>
        <dbReference type="SAM" id="Phobius"/>
    </source>
</evidence>
<evidence type="ECO:0000259" key="14">
    <source>
        <dbReference type="PROSITE" id="PS50901"/>
    </source>
</evidence>
<dbReference type="AlphaFoldDB" id="A0A3B0XLW7"/>
<evidence type="ECO:0000256" key="7">
    <source>
        <dbReference type="ARBA" id="ARBA00022829"/>
    </source>
</evidence>
<keyword evidence="11 13" id="KW-0472">Membrane</keyword>
<dbReference type="PANTHER" id="PTHR22683:SF41">
    <property type="entry name" value="DNA TRANSLOCASE FTSK"/>
    <property type="match status" value="1"/>
</dbReference>
<evidence type="ECO:0000256" key="3">
    <source>
        <dbReference type="ARBA" id="ARBA00022475"/>
    </source>
</evidence>
<comment type="subcellular location">
    <subcellularLocation>
        <location evidence="1">Cell membrane</location>
        <topology evidence="1">Multi-pass membrane protein</topology>
    </subcellularLocation>
</comment>
<dbReference type="InterPro" id="IPR027417">
    <property type="entry name" value="P-loop_NTPase"/>
</dbReference>
<evidence type="ECO:0000256" key="11">
    <source>
        <dbReference type="ARBA" id="ARBA00023136"/>
    </source>
</evidence>
<dbReference type="GO" id="GO:0051301">
    <property type="term" value="P:cell division"/>
    <property type="evidence" value="ECO:0007669"/>
    <property type="project" value="UniProtKB-KW"/>
</dbReference>
<dbReference type="Gene3D" id="3.30.980.40">
    <property type="match status" value="1"/>
</dbReference>
<evidence type="ECO:0000313" key="15">
    <source>
        <dbReference type="EMBL" id="VAW62859.1"/>
    </source>
</evidence>
<dbReference type="PANTHER" id="PTHR22683">
    <property type="entry name" value="SPORULATION PROTEIN RELATED"/>
    <property type="match status" value="1"/>
</dbReference>
<proteinExistence type="inferred from homology"/>
<dbReference type="GO" id="GO:0005524">
    <property type="term" value="F:ATP binding"/>
    <property type="evidence" value="ECO:0007669"/>
    <property type="project" value="UniProtKB-KW"/>
</dbReference>
<evidence type="ECO:0000256" key="9">
    <source>
        <dbReference type="ARBA" id="ARBA00022989"/>
    </source>
</evidence>
<evidence type="ECO:0000256" key="12">
    <source>
        <dbReference type="ARBA" id="ARBA00023306"/>
    </source>
</evidence>
<dbReference type="Pfam" id="PF01580">
    <property type="entry name" value="FtsK_SpoIIIE"/>
    <property type="match status" value="1"/>
</dbReference>